<evidence type="ECO:0000313" key="3">
    <source>
        <dbReference type="Proteomes" id="UP000214975"/>
    </source>
</evidence>
<keyword evidence="1" id="KW-0472">Membrane</keyword>
<proteinExistence type="predicted"/>
<evidence type="ECO:0000256" key="1">
    <source>
        <dbReference type="SAM" id="Phobius"/>
    </source>
</evidence>
<sequence length="180" mass="20932">MEDILNDYLIFSKFNNIDFWWKDKIKLLSLDTLLYVILLEIPIIILVVMHVEKLDILNAKSLVFIAVDLVTKYMIFLIVGLIFLFSSFVTKKQYIGFTAGFFAGAIDYILMILHFDRYAVIVSGMMTQLIMSFNFSAVRFLLLSAIYIVYLVSLFIFLYCASGEILKKIDLYRGDLKLER</sequence>
<name>A0A223HYH7_THETR</name>
<dbReference type="Proteomes" id="UP000214975">
    <property type="component" value="Chromosome"/>
</dbReference>
<feature type="transmembrane region" description="Helical" evidence="1">
    <location>
        <begin position="94"/>
        <end position="111"/>
    </location>
</feature>
<keyword evidence="1" id="KW-1133">Transmembrane helix</keyword>
<dbReference type="AlphaFoldDB" id="A0A223HYH7"/>
<feature type="transmembrane region" description="Helical" evidence="1">
    <location>
        <begin position="32"/>
        <end position="51"/>
    </location>
</feature>
<feature type="transmembrane region" description="Helical" evidence="1">
    <location>
        <begin position="63"/>
        <end position="88"/>
    </location>
</feature>
<dbReference type="EMBL" id="CP016893">
    <property type="protein sequence ID" value="AST57335.1"/>
    <property type="molecule type" value="Genomic_DNA"/>
</dbReference>
<evidence type="ECO:0000313" key="2">
    <source>
        <dbReference type="EMBL" id="AST57335.1"/>
    </source>
</evidence>
<organism evidence="2 3">
    <name type="scientific">Thermoanaerobacterium thermosaccharolyticum</name>
    <name type="common">Clostridium thermosaccharolyticum</name>
    <dbReference type="NCBI Taxonomy" id="1517"/>
    <lineage>
        <taxon>Bacteria</taxon>
        <taxon>Bacillati</taxon>
        <taxon>Bacillota</taxon>
        <taxon>Clostridia</taxon>
        <taxon>Thermoanaerobacterales</taxon>
        <taxon>Thermoanaerobacteraceae</taxon>
        <taxon>Thermoanaerobacterium</taxon>
    </lineage>
</organism>
<accession>A0A223HYH7</accession>
<reference evidence="2 3" key="1">
    <citation type="submission" date="2016-08" db="EMBL/GenBank/DDBJ databases">
        <title>A novel genetic cassette of butanologenic Thermoanaerobacterium thermosaccharolyticum that directly convert cellulose to butanol.</title>
        <authorList>
            <person name="Li T."/>
            <person name="He J."/>
        </authorList>
    </citation>
    <scope>NUCLEOTIDE SEQUENCE [LARGE SCALE GENOMIC DNA]</scope>
    <source>
        <strain evidence="2 3">TG57</strain>
    </source>
</reference>
<gene>
    <name evidence="2" type="ORF">Thert_01254</name>
</gene>
<protein>
    <submittedName>
        <fullName evidence="2">NADH dehydrogenase subunit 1</fullName>
    </submittedName>
</protein>
<feature type="transmembrane region" description="Helical" evidence="1">
    <location>
        <begin position="141"/>
        <end position="161"/>
    </location>
</feature>
<keyword evidence="1" id="KW-0812">Transmembrane</keyword>